<reference evidence="3" key="1">
    <citation type="submission" date="2021-06" db="EMBL/GenBank/DDBJ databases">
        <authorList>
            <person name="Hodson N. C."/>
            <person name="Mongue J. A."/>
            <person name="Jaron S. K."/>
        </authorList>
    </citation>
    <scope>NUCLEOTIDE SEQUENCE</scope>
</reference>
<evidence type="ECO:0000256" key="1">
    <source>
        <dbReference type="ARBA" id="ARBA00005194"/>
    </source>
</evidence>
<dbReference type="Pfam" id="PF13561">
    <property type="entry name" value="adh_short_C2"/>
    <property type="match status" value="1"/>
</dbReference>
<dbReference type="PANTHER" id="PTHR42760">
    <property type="entry name" value="SHORT-CHAIN DEHYDROGENASES/REDUCTASES FAMILY MEMBER"/>
    <property type="match status" value="1"/>
</dbReference>
<dbReference type="InterPro" id="IPR002347">
    <property type="entry name" value="SDR_fam"/>
</dbReference>
<feature type="non-terminal residue" evidence="3">
    <location>
        <position position="1"/>
    </location>
</feature>
<gene>
    <name evidence="3" type="ORF">AFUS01_LOCUS5617</name>
</gene>
<comment type="pathway">
    <text evidence="1">Lipid metabolism; fatty acid biosynthesis.</text>
</comment>
<accession>A0A8J2NNH2</accession>
<name>A0A8J2NNH2_9HEXA</name>
<protein>
    <submittedName>
        <fullName evidence="3">Uncharacterized protein</fullName>
    </submittedName>
</protein>
<organism evidence="3 4">
    <name type="scientific">Allacma fusca</name>
    <dbReference type="NCBI Taxonomy" id="39272"/>
    <lineage>
        <taxon>Eukaryota</taxon>
        <taxon>Metazoa</taxon>
        <taxon>Ecdysozoa</taxon>
        <taxon>Arthropoda</taxon>
        <taxon>Hexapoda</taxon>
        <taxon>Collembola</taxon>
        <taxon>Symphypleona</taxon>
        <taxon>Sminthuridae</taxon>
        <taxon>Allacma</taxon>
    </lineage>
</organism>
<evidence type="ECO:0000313" key="3">
    <source>
        <dbReference type="EMBL" id="CAG7716088.1"/>
    </source>
</evidence>
<dbReference type="AlphaFoldDB" id="A0A8J2NNH2"/>
<dbReference type="PANTHER" id="PTHR42760:SF115">
    <property type="entry name" value="3-OXOACYL-[ACYL-CARRIER-PROTEIN] REDUCTASE FABG"/>
    <property type="match status" value="1"/>
</dbReference>
<keyword evidence="2" id="KW-0560">Oxidoreductase</keyword>
<evidence type="ECO:0000256" key="2">
    <source>
        <dbReference type="ARBA" id="ARBA00023002"/>
    </source>
</evidence>
<comment type="caution">
    <text evidence="3">The sequence shown here is derived from an EMBL/GenBank/DDBJ whole genome shotgun (WGS) entry which is preliminary data.</text>
</comment>
<dbReference type="EMBL" id="CAJVCH010035849">
    <property type="protein sequence ID" value="CAG7716088.1"/>
    <property type="molecule type" value="Genomic_DNA"/>
</dbReference>
<dbReference type="Proteomes" id="UP000708208">
    <property type="component" value="Unassembled WGS sequence"/>
</dbReference>
<evidence type="ECO:0000313" key="4">
    <source>
        <dbReference type="Proteomes" id="UP000708208"/>
    </source>
</evidence>
<dbReference type="OrthoDB" id="1669814at2759"/>
<sequence length="63" mass="6827">MAAEWAQTGVTVNSISPGYVETDMLGGAGNPYREDWTHRTPMKRFGETPELQGLTVLLASSLS</sequence>
<dbReference type="GO" id="GO:0016616">
    <property type="term" value="F:oxidoreductase activity, acting on the CH-OH group of donors, NAD or NADP as acceptor"/>
    <property type="evidence" value="ECO:0007669"/>
    <property type="project" value="TreeGrafter"/>
</dbReference>
<keyword evidence="4" id="KW-1185">Reference proteome</keyword>
<proteinExistence type="predicted"/>